<dbReference type="InterPro" id="IPR011737">
    <property type="entry name" value="CHP02206_TP0381"/>
</dbReference>
<name>A0A3L7JV63_9BACI</name>
<feature type="transmembrane region" description="Helical" evidence="1">
    <location>
        <begin position="159"/>
        <end position="185"/>
    </location>
</feature>
<feature type="transmembrane region" description="Helical" evidence="1">
    <location>
        <begin position="128"/>
        <end position="147"/>
    </location>
</feature>
<dbReference type="Pfam" id="PF14808">
    <property type="entry name" value="TMEM164"/>
    <property type="match status" value="1"/>
</dbReference>
<feature type="transmembrane region" description="Helical" evidence="1">
    <location>
        <begin position="44"/>
        <end position="63"/>
    </location>
</feature>
<keyword evidence="1" id="KW-0472">Membrane</keyword>
<proteinExistence type="predicted"/>
<dbReference type="OrthoDB" id="9813172at2"/>
<dbReference type="AlphaFoldDB" id="A0A3L7JV63"/>
<gene>
    <name evidence="2" type="ORF">D9X91_13915</name>
</gene>
<evidence type="ECO:0000256" key="1">
    <source>
        <dbReference type="SAM" id="Phobius"/>
    </source>
</evidence>
<keyword evidence="3" id="KW-1185">Reference proteome</keyword>
<keyword evidence="1" id="KW-0812">Transmembrane</keyword>
<feature type="transmembrane region" description="Helical" evidence="1">
    <location>
        <begin position="205"/>
        <end position="228"/>
    </location>
</feature>
<dbReference type="RefSeq" id="WP_121681239.1">
    <property type="nucleotide sequence ID" value="NZ_RCVZ01000009.1"/>
</dbReference>
<accession>A0A3L7JV63</accession>
<feature type="transmembrane region" description="Helical" evidence="1">
    <location>
        <begin position="75"/>
        <end position="92"/>
    </location>
</feature>
<sequence>MFSATEMRTFELFSVPHITVLLIFVAISFLLIFFKGYLKPRQSVIKWVLFWALVICEVSGQIWNIATDQWDVGSLPLQLCSFSMFLIIYLCFKPNPKVFYVLFFIGFLPPILSMVTPELFYQFPHYSFLRYFLFHSAIAWSVLYFIVYEGYRVPIKAIWTGFLMINALAVPIFFINILLGTNFLYLASPTESETILSFFGTGIMYYINLEIAAVIVFFISYIPMALLVKREGRKVEGSR</sequence>
<dbReference type="Proteomes" id="UP000276770">
    <property type="component" value="Unassembled WGS sequence"/>
</dbReference>
<protein>
    <submittedName>
        <fullName evidence="2">TIGR02206 family membrane protein</fullName>
    </submittedName>
</protein>
<organism evidence="2 3">
    <name type="scientific">Falsibacillus albus</name>
    <dbReference type="NCBI Taxonomy" id="2478915"/>
    <lineage>
        <taxon>Bacteria</taxon>
        <taxon>Bacillati</taxon>
        <taxon>Bacillota</taxon>
        <taxon>Bacilli</taxon>
        <taxon>Bacillales</taxon>
        <taxon>Bacillaceae</taxon>
        <taxon>Falsibacillus</taxon>
    </lineage>
</organism>
<evidence type="ECO:0000313" key="2">
    <source>
        <dbReference type="EMBL" id="RLQ94626.1"/>
    </source>
</evidence>
<keyword evidence="1" id="KW-1133">Transmembrane helix</keyword>
<feature type="transmembrane region" description="Helical" evidence="1">
    <location>
        <begin position="99"/>
        <end position="116"/>
    </location>
</feature>
<dbReference type="NCBIfam" id="TIGR02206">
    <property type="entry name" value="intg_mem_TP0381"/>
    <property type="match status" value="1"/>
</dbReference>
<reference evidence="2 3" key="1">
    <citation type="submission" date="2018-10" db="EMBL/GenBank/DDBJ databases">
        <title>Falsibacillus sp. genome draft.</title>
        <authorList>
            <person name="Shi S."/>
        </authorList>
    </citation>
    <scope>NUCLEOTIDE SEQUENCE [LARGE SCALE GENOMIC DNA]</scope>
    <source>
        <strain evidence="2 3">GY 10110</strain>
    </source>
</reference>
<feature type="transmembrane region" description="Helical" evidence="1">
    <location>
        <begin position="12"/>
        <end position="32"/>
    </location>
</feature>
<comment type="caution">
    <text evidence="2">The sequence shown here is derived from an EMBL/GenBank/DDBJ whole genome shotgun (WGS) entry which is preliminary data.</text>
</comment>
<dbReference type="EMBL" id="RCVZ01000009">
    <property type="protein sequence ID" value="RLQ94626.1"/>
    <property type="molecule type" value="Genomic_DNA"/>
</dbReference>
<evidence type="ECO:0000313" key="3">
    <source>
        <dbReference type="Proteomes" id="UP000276770"/>
    </source>
</evidence>